<comment type="caution">
    <text evidence="1">The sequence shown here is derived from an EMBL/GenBank/DDBJ whole genome shotgun (WGS) entry which is preliminary data.</text>
</comment>
<organism evidence="1 2">
    <name type="scientific">Aspergillus tanneri</name>
    <dbReference type="NCBI Taxonomy" id="1220188"/>
    <lineage>
        <taxon>Eukaryota</taxon>
        <taxon>Fungi</taxon>
        <taxon>Dikarya</taxon>
        <taxon>Ascomycota</taxon>
        <taxon>Pezizomycotina</taxon>
        <taxon>Eurotiomycetes</taxon>
        <taxon>Eurotiomycetidae</taxon>
        <taxon>Eurotiales</taxon>
        <taxon>Aspergillaceae</taxon>
        <taxon>Aspergillus</taxon>
        <taxon>Aspergillus subgen. Circumdati</taxon>
    </lineage>
</organism>
<accession>A0A4S3IYL1</accession>
<evidence type="ECO:0000313" key="2">
    <source>
        <dbReference type="Proteomes" id="UP000308092"/>
    </source>
</evidence>
<dbReference type="VEuPathDB" id="FungiDB:EYZ11_013067"/>
<sequence>MAHCAFTGANPYWPVAKDEFLPRCVYMLEGTDEHVSRNTTPDDTLAPETLCRNFR</sequence>
<gene>
    <name evidence="1" type="ORF">EYZ11_013067</name>
</gene>
<keyword evidence="2" id="KW-1185">Reference proteome</keyword>
<dbReference type="Proteomes" id="UP000308092">
    <property type="component" value="Unassembled WGS sequence"/>
</dbReference>
<protein>
    <submittedName>
        <fullName evidence="1">Uncharacterized protein</fullName>
    </submittedName>
</protein>
<name>A0A4S3IYL1_9EURO</name>
<dbReference type="EMBL" id="SOSA01001185">
    <property type="protein sequence ID" value="THC87486.1"/>
    <property type="molecule type" value="Genomic_DNA"/>
</dbReference>
<evidence type="ECO:0000313" key="1">
    <source>
        <dbReference type="EMBL" id="THC87486.1"/>
    </source>
</evidence>
<reference evidence="1 2" key="1">
    <citation type="submission" date="2019-03" db="EMBL/GenBank/DDBJ databases">
        <title>The genome sequence of a newly discovered highly antifungal drug resistant Aspergillus species, Aspergillus tanneri NIH 1004.</title>
        <authorList>
            <person name="Mounaud S."/>
            <person name="Singh I."/>
            <person name="Joardar V."/>
            <person name="Pakala S."/>
            <person name="Pakala S."/>
            <person name="Venepally P."/>
            <person name="Hoover J."/>
            <person name="Nierman W."/>
            <person name="Chung J."/>
            <person name="Losada L."/>
        </authorList>
    </citation>
    <scope>NUCLEOTIDE SEQUENCE [LARGE SCALE GENOMIC DNA]</scope>
    <source>
        <strain evidence="1 2">NIH1004</strain>
    </source>
</reference>
<dbReference type="AlphaFoldDB" id="A0A4S3IYL1"/>
<proteinExistence type="predicted"/>